<evidence type="ECO:0000313" key="6">
    <source>
        <dbReference type="Proteomes" id="UP000187338"/>
    </source>
</evidence>
<name>A0A1L8D4T6_9THEO</name>
<dbReference type="Proteomes" id="UP000187338">
    <property type="component" value="Unassembled WGS sequence"/>
</dbReference>
<evidence type="ECO:0000256" key="3">
    <source>
        <dbReference type="ARBA" id="ARBA00013368"/>
    </source>
</evidence>
<reference evidence="6" key="1">
    <citation type="submission" date="2016-12" db="EMBL/GenBank/DDBJ databases">
        <title>Draft Genome Sequences od Carboxydothermus pertinax and islandicus, Hydrogenogenic Carboxydotrophic Bacteria.</title>
        <authorList>
            <person name="Fukuyama Y."/>
            <person name="Ohmae K."/>
            <person name="Yoneda Y."/>
            <person name="Yoshida T."/>
            <person name="Sako Y."/>
        </authorList>
    </citation>
    <scope>NUCLEOTIDE SEQUENCE [LARGE SCALE GENOMIC DNA]</scope>
    <source>
        <strain evidence="6">SET</strain>
    </source>
</reference>
<sequence>MYLEKLILVNFQSHKYSEFNFAPGLNVIVGESDRGKTAVIRALRWLFYNEPKGSEFIRVGEKEARVTAYFSNGLIVSRERSDRKNRYVLIKPGEAPVVFEKFGQDVPPEISEVLGVQKIRLDKDWEVALNLSTQLEPPFLLFESATRKAKAIGQFQGVHLLDYAAKNVSRDIRNIDEEIRYKNTEIAALKEKLEEFSDLPHLFARLNNLKTRKFIAKSVVERLNNLTTLRESLEQVRLKIHENKDIVKKLGVVSVEKFGKIEALYKRYQELLKLKESYTGILQKKREALEILNHTLTLPRAKEYLEEALDTYFKLKTLQQLAEKRQKISEQKRKLLYIIGILTPVEVTVRKYQEILPDYKKQQELLGKYQELQKLGRHKTYYAGIIYKYRKIPELAQTLKNLEEKLKRYEQLTVLLHNLSGIDRRKKEQERELESIKQEVVKLQNQYREVLLQAGRCPTCNTPLDEETVQKIIFGEVVQ</sequence>
<organism evidence="5 6">
    <name type="scientific">Carboxydothermus islandicus</name>
    <dbReference type="NCBI Taxonomy" id="661089"/>
    <lineage>
        <taxon>Bacteria</taxon>
        <taxon>Bacillati</taxon>
        <taxon>Bacillota</taxon>
        <taxon>Clostridia</taxon>
        <taxon>Thermoanaerobacterales</taxon>
        <taxon>Thermoanaerobacteraceae</taxon>
        <taxon>Carboxydothermus</taxon>
    </lineage>
</organism>
<keyword evidence="4" id="KW-0175">Coiled coil</keyword>
<accession>A0A1L8D4T6</accession>
<dbReference type="STRING" id="661089.ciss_20500"/>
<comment type="subunit">
    <text evidence="2">Heterodimer of SbcC and SbcD.</text>
</comment>
<feature type="coiled-coil region" evidence="4">
    <location>
        <begin position="392"/>
        <end position="453"/>
    </location>
</feature>
<evidence type="ECO:0000256" key="2">
    <source>
        <dbReference type="ARBA" id="ARBA00011322"/>
    </source>
</evidence>
<evidence type="ECO:0000256" key="4">
    <source>
        <dbReference type="SAM" id="Coils"/>
    </source>
</evidence>
<dbReference type="EMBL" id="BDJL01000132">
    <property type="protein sequence ID" value="GAV26117.1"/>
    <property type="molecule type" value="Genomic_DNA"/>
</dbReference>
<dbReference type="SUPFAM" id="SSF52540">
    <property type="entry name" value="P-loop containing nucleoside triphosphate hydrolases"/>
    <property type="match status" value="2"/>
</dbReference>
<dbReference type="SUPFAM" id="SSF75712">
    <property type="entry name" value="Rad50 coiled-coil Zn hook"/>
    <property type="match status" value="1"/>
</dbReference>
<protein>
    <recommendedName>
        <fullName evidence="3">Nuclease SbcCD subunit C</fullName>
    </recommendedName>
</protein>
<dbReference type="AlphaFoldDB" id="A0A1L8D4T6"/>
<dbReference type="Gene3D" id="3.40.50.300">
    <property type="entry name" value="P-loop containing nucleotide triphosphate hydrolases"/>
    <property type="match status" value="1"/>
</dbReference>
<keyword evidence="6" id="KW-1185">Reference proteome</keyword>
<evidence type="ECO:0000256" key="1">
    <source>
        <dbReference type="ARBA" id="ARBA00006930"/>
    </source>
</evidence>
<proteinExistence type="inferred from homology"/>
<dbReference type="PANTHER" id="PTHR32114">
    <property type="entry name" value="ABC TRANSPORTER ABCH.3"/>
    <property type="match status" value="1"/>
</dbReference>
<evidence type="ECO:0000313" key="5">
    <source>
        <dbReference type="EMBL" id="GAV26117.1"/>
    </source>
</evidence>
<dbReference type="InterPro" id="IPR027417">
    <property type="entry name" value="P-loop_NTPase"/>
</dbReference>
<comment type="caution">
    <text evidence="5">The sequence shown here is derived from an EMBL/GenBank/DDBJ whole genome shotgun (WGS) entry which is preliminary data.</text>
</comment>
<dbReference type="PANTHER" id="PTHR32114:SF2">
    <property type="entry name" value="ABC TRANSPORTER ABCH.3"/>
    <property type="match status" value="1"/>
</dbReference>
<comment type="similarity">
    <text evidence="1">Belongs to the SMC family. SbcC subfamily.</text>
</comment>
<gene>
    <name evidence="5" type="ORF">ciss_20500</name>
</gene>